<evidence type="ECO:0000313" key="3">
    <source>
        <dbReference type="EMBL" id="ESO98048.1"/>
    </source>
</evidence>
<evidence type="ECO:0000256" key="2">
    <source>
        <dbReference type="SAM" id="MobiDB-lite"/>
    </source>
</evidence>
<dbReference type="KEGG" id="lgi:LOTGIDRAFT_174414"/>
<gene>
    <name evidence="3" type="ORF">LOTGIDRAFT_174414</name>
</gene>
<sequence>VIKIGYIVVVSPYTLPSQIKKLIYSTDALCRSINIDFSHKFIIAFDDDYEEQESVDLRDMEIKMRNELENSVKQYQEQLKVVNFEIPANEAETDNYINDRKGSIPKMLGVAVPETTQNTNLLLNTPLPPSDARAHPRPKRSAENPGFEVL</sequence>
<dbReference type="OrthoDB" id="6160486at2759"/>
<dbReference type="EMBL" id="KB201283">
    <property type="protein sequence ID" value="ESO98048.1"/>
    <property type="molecule type" value="Genomic_DNA"/>
</dbReference>
<organism evidence="3 4">
    <name type="scientific">Lottia gigantea</name>
    <name type="common">Giant owl limpet</name>
    <dbReference type="NCBI Taxonomy" id="225164"/>
    <lineage>
        <taxon>Eukaryota</taxon>
        <taxon>Metazoa</taxon>
        <taxon>Spiralia</taxon>
        <taxon>Lophotrochozoa</taxon>
        <taxon>Mollusca</taxon>
        <taxon>Gastropoda</taxon>
        <taxon>Patellogastropoda</taxon>
        <taxon>Lottioidea</taxon>
        <taxon>Lottiidae</taxon>
        <taxon>Lottia</taxon>
    </lineage>
</organism>
<dbReference type="Proteomes" id="UP000030746">
    <property type="component" value="Unassembled WGS sequence"/>
</dbReference>
<dbReference type="AlphaFoldDB" id="V4A2F9"/>
<dbReference type="RefSeq" id="XP_009051253.1">
    <property type="nucleotide sequence ID" value="XM_009053005.1"/>
</dbReference>
<evidence type="ECO:0000313" key="4">
    <source>
        <dbReference type="Proteomes" id="UP000030746"/>
    </source>
</evidence>
<reference evidence="3 4" key="1">
    <citation type="journal article" date="2013" name="Nature">
        <title>Insights into bilaterian evolution from three spiralian genomes.</title>
        <authorList>
            <person name="Simakov O."/>
            <person name="Marletaz F."/>
            <person name="Cho S.J."/>
            <person name="Edsinger-Gonzales E."/>
            <person name="Havlak P."/>
            <person name="Hellsten U."/>
            <person name="Kuo D.H."/>
            <person name="Larsson T."/>
            <person name="Lv J."/>
            <person name="Arendt D."/>
            <person name="Savage R."/>
            <person name="Osoegawa K."/>
            <person name="de Jong P."/>
            <person name="Grimwood J."/>
            <person name="Chapman J.A."/>
            <person name="Shapiro H."/>
            <person name="Aerts A."/>
            <person name="Otillar R.P."/>
            <person name="Terry A.Y."/>
            <person name="Boore J.L."/>
            <person name="Grigoriev I.V."/>
            <person name="Lindberg D.R."/>
            <person name="Seaver E.C."/>
            <person name="Weisblat D.A."/>
            <person name="Putnam N.H."/>
            <person name="Rokhsar D.S."/>
        </authorList>
    </citation>
    <scope>NUCLEOTIDE SEQUENCE [LARGE SCALE GENOMIC DNA]</scope>
</reference>
<protein>
    <submittedName>
        <fullName evidence="3">Uncharacterized protein</fullName>
    </submittedName>
</protein>
<accession>V4A2F9</accession>
<keyword evidence="4" id="KW-1185">Reference proteome</keyword>
<dbReference type="GeneID" id="20242725"/>
<name>V4A2F9_LOTGI</name>
<evidence type="ECO:0000256" key="1">
    <source>
        <dbReference type="SAM" id="Coils"/>
    </source>
</evidence>
<dbReference type="CTD" id="20242725"/>
<feature type="non-terminal residue" evidence="3">
    <location>
        <position position="1"/>
    </location>
</feature>
<feature type="coiled-coil region" evidence="1">
    <location>
        <begin position="58"/>
        <end position="85"/>
    </location>
</feature>
<feature type="region of interest" description="Disordered" evidence="2">
    <location>
        <begin position="121"/>
        <end position="150"/>
    </location>
</feature>
<dbReference type="HOGENOM" id="CLU_1745136_0_0_1"/>
<keyword evidence="1" id="KW-0175">Coiled coil</keyword>
<proteinExistence type="predicted"/>